<feature type="compositionally biased region" description="Basic and acidic residues" evidence="2">
    <location>
        <begin position="295"/>
        <end position="331"/>
    </location>
</feature>
<evidence type="ECO:0000313" key="4">
    <source>
        <dbReference type="EMBL" id="VTZ66935.1"/>
    </source>
</evidence>
<keyword evidence="1" id="KW-0175">Coiled coil</keyword>
<dbReference type="InterPro" id="IPR006477">
    <property type="entry name" value="Yir_bir_cir"/>
</dbReference>
<dbReference type="VEuPathDB" id="PlasmoDB:PCHAS_0301600"/>
<keyword evidence="3" id="KW-0812">Transmembrane</keyword>
<dbReference type="EMBL" id="LK022880">
    <property type="protein sequence ID" value="VTZ66935.1"/>
    <property type="molecule type" value="Genomic_DNA"/>
</dbReference>
<dbReference type="RefSeq" id="XP_016653140.1">
    <property type="nucleotide sequence ID" value="XM_016799336.1"/>
</dbReference>
<dbReference type="Proteomes" id="UP000071118">
    <property type="component" value="Chromosome 3"/>
</dbReference>
<feature type="compositionally biased region" description="Basic and acidic residues" evidence="2">
    <location>
        <begin position="438"/>
        <end position="450"/>
    </location>
</feature>
<feature type="compositionally biased region" description="Polar residues" evidence="2">
    <location>
        <begin position="357"/>
        <end position="370"/>
    </location>
</feature>
<feature type="compositionally biased region" description="Basic and acidic residues" evidence="2">
    <location>
        <begin position="594"/>
        <end position="606"/>
    </location>
</feature>
<feature type="compositionally biased region" description="Polar residues" evidence="2">
    <location>
        <begin position="512"/>
        <end position="522"/>
    </location>
</feature>
<proteinExistence type="predicted"/>
<evidence type="ECO:0000313" key="5">
    <source>
        <dbReference type="Proteomes" id="UP000071118"/>
    </source>
</evidence>
<feature type="transmembrane region" description="Helical" evidence="3">
    <location>
        <begin position="782"/>
        <end position="802"/>
    </location>
</feature>
<feature type="region of interest" description="Disordered" evidence="2">
    <location>
        <begin position="279"/>
        <end position="609"/>
    </location>
</feature>
<keyword evidence="3" id="KW-0472">Membrane</keyword>
<accession>A0A4V0K278</accession>
<protein>
    <submittedName>
        <fullName evidence="4">CIR protein</fullName>
    </submittedName>
</protein>
<dbReference type="AlphaFoldDB" id="A0A4V0K278"/>
<feature type="transmembrane region" description="Helical" evidence="3">
    <location>
        <begin position="688"/>
        <end position="710"/>
    </location>
</feature>
<evidence type="ECO:0000256" key="2">
    <source>
        <dbReference type="SAM" id="MobiDB-lite"/>
    </source>
</evidence>
<organism evidence="4 5">
    <name type="scientific">Plasmodium chabaudi chabaudi</name>
    <dbReference type="NCBI Taxonomy" id="31271"/>
    <lineage>
        <taxon>Eukaryota</taxon>
        <taxon>Sar</taxon>
        <taxon>Alveolata</taxon>
        <taxon>Apicomplexa</taxon>
        <taxon>Aconoidasida</taxon>
        <taxon>Haemosporida</taxon>
        <taxon>Plasmodiidae</taxon>
        <taxon>Plasmodium</taxon>
        <taxon>Plasmodium (Vinckeia)</taxon>
    </lineage>
</organism>
<dbReference type="Pfam" id="PF06022">
    <property type="entry name" value="Cir_Bir_Yir"/>
    <property type="match status" value="1"/>
</dbReference>
<keyword evidence="3" id="KW-1133">Transmembrane helix</keyword>
<name>A0A4V0K278_PLACU</name>
<evidence type="ECO:0000256" key="1">
    <source>
        <dbReference type="SAM" id="Coils"/>
    </source>
</evidence>
<feature type="compositionally biased region" description="Polar residues" evidence="2">
    <location>
        <begin position="533"/>
        <end position="546"/>
    </location>
</feature>
<evidence type="ECO:0000256" key="3">
    <source>
        <dbReference type="SAM" id="Phobius"/>
    </source>
</evidence>
<reference evidence="4 5" key="1">
    <citation type="journal article" date="2014" name="BMC Biol.">
        <title>A comprehensive evaluation of rodent malaria parasite genomes and gene expression.</title>
        <authorList>
            <person name="Otto T.D."/>
            <person name="Bohme U."/>
            <person name="Jackson A.P."/>
            <person name="Hunt M."/>
            <person name="Franke-Fayard B."/>
            <person name="Hoeijmakers W.A."/>
            <person name="Religa A.A."/>
            <person name="Robertson L."/>
            <person name="Sanders M."/>
            <person name="Ogun S.A."/>
            <person name="Cunningham D."/>
            <person name="Erhart A."/>
            <person name="Billker O."/>
            <person name="Khan S.M."/>
            <person name="Stunnenberg H.G."/>
            <person name="Langhorne J."/>
            <person name="Holder A.A."/>
            <person name="Waters A.P."/>
            <person name="Newbold C.I."/>
            <person name="Pain A."/>
            <person name="Berriman M."/>
            <person name="Janse C.J."/>
        </authorList>
    </citation>
    <scope>NUCLEOTIDE SEQUENCE [LARGE SCALE GENOMIC DNA]</scope>
    <source>
        <strain evidence="4 5">AS</strain>
    </source>
</reference>
<feature type="coiled-coil region" evidence="1">
    <location>
        <begin position="244"/>
        <end position="271"/>
    </location>
</feature>
<feature type="compositionally biased region" description="Polar residues" evidence="2">
    <location>
        <begin position="563"/>
        <end position="577"/>
    </location>
</feature>
<feature type="compositionally biased region" description="Acidic residues" evidence="2">
    <location>
        <begin position="279"/>
        <end position="289"/>
    </location>
</feature>
<feature type="compositionally biased region" description="Polar residues" evidence="2">
    <location>
        <begin position="454"/>
        <end position="470"/>
    </location>
</feature>
<feature type="compositionally biased region" description="Polar residues" evidence="2">
    <location>
        <begin position="332"/>
        <end position="347"/>
    </location>
</feature>
<sequence>MGIEACNLFLEIDELFNDQYGDGGQFNTKSVLYNQYCPVKSGIRKCDTDYEKLSAITGYALIELANNDLMDIYSEYDPSIEFLFMGWCYRLYKISKDHNLSLKHSFDKYLSKSIGNFNYHGILNNKKYLMDSNIAIMNMFYLLFHQICKTINIYETPNVQQHQYISDVTQCYIMYSKLYELANHCGPYLRLFNHLKTTYDDFIKAVIKDNNYDQSLRNRLIELSSINKSKFGSEFNSKGCNRVHQILEKKISRLKNKAQEEHDEQDELNTLMELLVSDDDEDADGDDAGNDNGGDSEKKFDIIKNIDNASKNHEKDTGKLSDQSNESKDDSNQSQCNMRNNTDNSNGKALCLGNGIGTSLENQKSGESFTETPKEPEPEPEPLPPHQPLVSQTQETEQKDEPSSLNSGPSKESQTTSYSSHDGQTNNDGDTEYQEMDFENKSNEPEKQEDNSESVKCSQSRLIESTQPEKNNPDAPNLQDNPSKVIGPEGSPPFPNPSSSQESPHPTHELPSPQNVSSNNESLQKDSEYDHVNPQSEQTNHENTAPPSKHLVENLPNDASELLQKNQIPTNEITSPPGNKEPESQDTKNNLPVQKDKPEGNQKETQENQTMHTLLPLPSESSSPKSLNQDLQISHQNVYSMERKGPVPVNYNSSSKNSEDKSGHHVNEIKGNIQKKICSWAICNRYKVISIVVIAFLIPIILAFMCKYLSPGRTKKSKRKKNMKKVIKLVGVNKTAKTVINSIERERTMKIIIKSADTKKITNPIINPVHGGKKSLLNIYKLMQADPVPFINLFFLLIFFVYKRKLDTILWQI</sequence>
<dbReference type="KEGG" id="pcb:PCHAS_0301600"/>
<gene>
    <name evidence="4" type="ORF">PCHAS_0301600</name>
</gene>
<dbReference type="GeneID" id="3494942"/>
<feature type="compositionally biased region" description="Polar residues" evidence="2">
    <location>
        <begin position="403"/>
        <end position="428"/>
    </location>
</feature>
<keyword evidence="5" id="KW-1185">Reference proteome</keyword>